<reference evidence="3 4" key="1">
    <citation type="submission" date="2018-06" db="EMBL/GenBank/DDBJ databases">
        <title>A transcriptomic atlas of mushroom development highlights an independent origin of complex multicellularity.</title>
        <authorList>
            <consortium name="DOE Joint Genome Institute"/>
            <person name="Krizsan K."/>
            <person name="Almasi E."/>
            <person name="Merenyi Z."/>
            <person name="Sahu N."/>
            <person name="Viragh M."/>
            <person name="Koszo T."/>
            <person name="Mondo S."/>
            <person name="Kiss B."/>
            <person name="Balint B."/>
            <person name="Kues U."/>
            <person name="Barry K."/>
            <person name="Hegedus J.C."/>
            <person name="Henrissat B."/>
            <person name="Johnson J."/>
            <person name="Lipzen A."/>
            <person name="Ohm R."/>
            <person name="Nagy I."/>
            <person name="Pangilinan J."/>
            <person name="Yan J."/>
            <person name="Xiong Y."/>
            <person name="Grigoriev I.V."/>
            <person name="Hibbett D.S."/>
            <person name="Nagy L.G."/>
        </authorList>
    </citation>
    <scope>NUCLEOTIDE SEQUENCE [LARGE SCALE GENOMIC DNA]</scope>
    <source>
        <strain evidence="3 4">SZMC22713</strain>
    </source>
</reference>
<dbReference type="OrthoDB" id="5582002at2759"/>
<keyword evidence="2" id="KW-0812">Transmembrane</keyword>
<evidence type="ECO:0000256" key="2">
    <source>
        <dbReference type="SAM" id="Phobius"/>
    </source>
</evidence>
<name>A0A4Y7PXI1_9AGAM</name>
<feature type="transmembrane region" description="Helical" evidence="2">
    <location>
        <begin position="211"/>
        <end position="230"/>
    </location>
</feature>
<dbReference type="Proteomes" id="UP000294933">
    <property type="component" value="Unassembled WGS sequence"/>
</dbReference>
<evidence type="ECO:0000313" key="3">
    <source>
        <dbReference type="EMBL" id="TDL19746.1"/>
    </source>
</evidence>
<keyword evidence="4" id="KW-1185">Reference proteome</keyword>
<dbReference type="AlphaFoldDB" id="A0A4Y7PXI1"/>
<keyword evidence="2" id="KW-1133">Transmembrane helix</keyword>
<organism evidence="3 4">
    <name type="scientific">Rickenella mellea</name>
    <dbReference type="NCBI Taxonomy" id="50990"/>
    <lineage>
        <taxon>Eukaryota</taxon>
        <taxon>Fungi</taxon>
        <taxon>Dikarya</taxon>
        <taxon>Basidiomycota</taxon>
        <taxon>Agaricomycotina</taxon>
        <taxon>Agaricomycetes</taxon>
        <taxon>Hymenochaetales</taxon>
        <taxon>Rickenellaceae</taxon>
        <taxon>Rickenella</taxon>
    </lineage>
</organism>
<evidence type="ECO:0000313" key="4">
    <source>
        <dbReference type="Proteomes" id="UP000294933"/>
    </source>
</evidence>
<evidence type="ECO:0000256" key="1">
    <source>
        <dbReference type="SAM" id="MobiDB-lite"/>
    </source>
</evidence>
<dbReference type="STRING" id="50990.A0A4Y7PXI1"/>
<feature type="compositionally biased region" description="Low complexity" evidence="1">
    <location>
        <begin position="130"/>
        <end position="139"/>
    </location>
</feature>
<proteinExistence type="predicted"/>
<protein>
    <submittedName>
        <fullName evidence="3">Uncharacterized protein</fullName>
    </submittedName>
</protein>
<accession>A0A4Y7PXI1</accession>
<feature type="compositionally biased region" description="Basic and acidic residues" evidence="1">
    <location>
        <begin position="1"/>
        <end position="11"/>
    </location>
</feature>
<sequence length="393" mass="42933">MAYNGESDRRSAVSSFYGGRKSPFDTLANERVASPAGTTAQRGVRDDASSFFGHAPRESADLLTGNAGYNKNSFFDAGREAPVKGVQDEEEMLGGPPGGAGWDVFADFNNAGPRYSSAFGQQTPGYQQLPPETTPMMTPSSKHEMESSAGGNVEMITVPALGAEWKRSELEGMRKSSKNKDRGAERWRAFRQWTRDQRGCFGSKWGTRKQIAIGLFIFCCIAAITLAFTIPRVPAFSFNGQSPLTNSSLPPAPHFSRAPANFSFNANIDLRIDSTSNYIPIKFSDLSAQVFDLDTARLVGTGDLKGRSLKQRTFTEVFFPLNFTYVANNDTDPTWGNWYNACKSKSQYADGKRPGVDFRIVFTMKIGGLIGTRQAGTSISNVNCPFELPSNSA</sequence>
<feature type="region of interest" description="Disordered" evidence="1">
    <location>
        <begin position="1"/>
        <end position="52"/>
    </location>
</feature>
<dbReference type="VEuPathDB" id="FungiDB:BD410DRAFT_830185"/>
<dbReference type="EMBL" id="ML170194">
    <property type="protein sequence ID" value="TDL19746.1"/>
    <property type="molecule type" value="Genomic_DNA"/>
</dbReference>
<keyword evidence="2" id="KW-0472">Membrane</keyword>
<feature type="region of interest" description="Disordered" evidence="1">
    <location>
        <begin position="130"/>
        <end position="149"/>
    </location>
</feature>
<gene>
    <name evidence="3" type="ORF">BD410DRAFT_830185</name>
</gene>